<proteinExistence type="predicted"/>
<evidence type="ECO:0000256" key="4">
    <source>
        <dbReference type="ARBA" id="ARBA00023004"/>
    </source>
</evidence>
<dbReference type="InterPro" id="IPR006638">
    <property type="entry name" value="Elp3/MiaA/NifB-like_rSAM"/>
</dbReference>
<dbReference type="Pfam" id="PF04055">
    <property type="entry name" value="Radical_SAM"/>
    <property type="match status" value="1"/>
</dbReference>
<dbReference type="GO" id="GO:0003824">
    <property type="term" value="F:catalytic activity"/>
    <property type="evidence" value="ECO:0007669"/>
    <property type="project" value="InterPro"/>
</dbReference>
<dbReference type="Gene3D" id="3.20.20.70">
    <property type="entry name" value="Aldolase class I"/>
    <property type="match status" value="1"/>
</dbReference>
<protein>
    <submittedName>
        <fullName evidence="7">Radical SAM protein</fullName>
    </submittedName>
</protein>
<dbReference type="InterPro" id="IPR007197">
    <property type="entry name" value="rSAM"/>
</dbReference>
<evidence type="ECO:0000259" key="6">
    <source>
        <dbReference type="PROSITE" id="PS51918"/>
    </source>
</evidence>
<dbReference type="SFLD" id="SFLDS00029">
    <property type="entry name" value="Radical_SAM"/>
    <property type="match status" value="1"/>
</dbReference>
<accession>A0A7C3SJX8</accession>
<feature type="domain" description="Radical SAM core" evidence="6">
    <location>
        <begin position="1"/>
        <end position="212"/>
    </location>
</feature>
<dbReference type="PANTHER" id="PTHR11228">
    <property type="entry name" value="RADICAL SAM DOMAIN PROTEIN"/>
    <property type="match status" value="1"/>
</dbReference>
<dbReference type="AlphaFoldDB" id="A0A7C3SJX8"/>
<evidence type="ECO:0000256" key="1">
    <source>
        <dbReference type="ARBA" id="ARBA00001966"/>
    </source>
</evidence>
<comment type="cofactor">
    <cofactor evidence="1">
        <name>[4Fe-4S] cluster</name>
        <dbReference type="ChEBI" id="CHEBI:49883"/>
    </cofactor>
</comment>
<keyword evidence="5" id="KW-0411">Iron-sulfur</keyword>
<organism evidence="7">
    <name type="scientific">Desulfobacca acetoxidans</name>
    <dbReference type="NCBI Taxonomy" id="60893"/>
    <lineage>
        <taxon>Bacteria</taxon>
        <taxon>Pseudomonadati</taxon>
        <taxon>Thermodesulfobacteriota</taxon>
        <taxon>Desulfobaccia</taxon>
        <taxon>Desulfobaccales</taxon>
        <taxon>Desulfobaccaceae</taxon>
        <taxon>Desulfobacca</taxon>
    </lineage>
</organism>
<sequence>MFSLVFSVTNACNRRCRHCFINRADPPGFLPLELAADILSQARPLGLQRVHLTGGEPGVYPHLEGLIRLVVDHDLSFTLVTNGHRFRERLLPLLREAAVKPRLEHISFSLDGSFPAIHEALRGEGSFQEVLEGVHLCRSLGLPLNLKSVINNNNLDDLTDLALLGAALQARQHQFICPHPTPALIRGKIMPSPQKLMEVGRWLRTSLAPYVKGEIVIENQPGEVPVFSYCDAWQSPTVDHEGNLFVCCNLCSLSTGEEEPSVFGPERLADLKETPFSEGLKRQFRLWAEIMAARVEEFPRLSGSDHCLCYWCLRRLGKLYWLKEFPDSPWAAAVLAAHGQQGKNASRRGGS</sequence>
<dbReference type="SMART" id="SM00729">
    <property type="entry name" value="Elp3"/>
    <property type="match status" value="1"/>
</dbReference>
<dbReference type="GO" id="GO:0046872">
    <property type="term" value="F:metal ion binding"/>
    <property type="evidence" value="ECO:0007669"/>
    <property type="project" value="UniProtKB-KW"/>
</dbReference>
<dbReference type="InterPro" id="IPR058240">
    <property type="entry name" value="rSAM_sf"/>
</dbReference>
<dbReference type="PANTHER" id="PTHR11228:SF7">
    <property type="entry name" value="PQQA PEPTIDE CYCLASE"/>
    <property type="match status" value="1"/>
</dbReference>
<evidence type="ECO:0000313" key="7">
    <source>
        <dbReference type="EMBL" id="HGB15404.1"/>
    </source>
</evidence>
<keyword evidence="2" id="KW-0949">S-adenosyl-L-methionine</keyword>
<keyword evidence="4" id="KW-0408">Iron</keyword>
<dbReference type="EMBL" id="DTHB01000053">
    <property type="protein sequence ID" value="HGB15404.1"/>
    <property type="molecule type" value="Genomic_DNA"/>
</dbReference>
<dbReference type="InterPro" id="IPR050377">
    <property type="entry name" value="Radical_SAM_PqqE_MftC-like"/>
</dbReference>
<keyword evidence="3" id="KW-0479">Metal-binding</keyword>
<dbReference type="PROSITE" id="PS51918">
    <property type="entry name" value="RADICAL_SAM"/>
    <property type="match status" value="1"/>
</dbReference>
<evidence type="ECO:0000256" key="3">
    <source>
        <dbReference type="ARBA" id="ARBA00022723"/>
    </source>
</evidence>
<dbReference type="SUPFAM" id="SSF102114">
    <property type="entry name" value="Radical SAM enzymes"/>
    <property type="match status" value="1"/>
</dbReference>
<dbReference type="CDD" id="cd01335">
    <property type="entry name" value="Radical_SAM"/>
    <property type="match status" value="1"/>
</dbReference>
<dbReference type="InterPro" id="IPR013785">
    <property type="entry name" value="Aldolase_TIM"/>
</dbReference>
<gene>
    <name evidence="7" type="ORF">ENV62_09240</name>
</gene>
<name>A0A7C3SJX8_9BACT</name>
<comment type="caution">
    <text evidence="7">The sequence shown here is derived from an EMBL/GenBank/DDBJ whole genome shotgun (WGS) entry which is preliminary data.</text>
</comment>
<reference evidence="7" key="1">
    <citation type="journal article" date="2020" name="mSystems">
        <title>Genome- and Community-Level Interaction Insights into Carbon Utilization and Element Cycling Functions of Hydrothermarchaeota in Hydrothermal Sediment.</title>
        <authorList>
            <person name="Zhou Z."/>
            <person name="Liu Y."/>
            <person name="Xu W."/>
            <person name="Pan J."/>
            <person name="Luo Z.H."/>
            <person name="Li M."/>
        </authorList>
    </citation>
    <scope>NUCLEOTIDE SEQUENCE [LARGE SCALE GENOMIC DNA]</scope>
    <source>
        <strain evidence="7">SpSt-776</strain>
    </source>
</reference>
<dbReference type="GO" id="GO:0051536">
    <property type="term" value="F:iron-sulfur cluster binding"/>
    <property type="evidence" value="ECO:0007669"/>
    <property type="project" value="UniProtKB-KW"/>
</dbReference>
<evidence type="ECO:0000256" key="5">
    <source>
        <dbReference type="ARBA" id="ARBA00023014"/>
    </source>
</evidence>
<dbReference type="SFLD" id="SFLDG01067">
    <property type="entry name" value="SPASM/twitch_domain_containing"/>
    <property type="match status" value="1"/>
</dbReference>
<evidence type="ECO:0000256" key="2">
    <source>
        <dbReference type="ARBA" id="ARBA00022691"/>
    </source>
</evidence>